<organism evidence="3 4">
    <name type="scientific">Agrocybe chaxingu</name>
    <dbReference type="NCBI Taxonomy" id="84603"/>
    <lineage>
        <taxon>Eukaryota</taxon>
        <taxon>Fungi</taxon>
        <taxon>Dikarya</taxon>
        <taxon>Basidiomycota</taxon>
        <taxon>Agaricomycotina</taxon>
        <taxon>Agaricomycetes</taxon>
        <taxon>Agaricomycetidae</taxon>
        <taxon>Agaricales</taxon>
        <taxon>Agaricineae</taxon>
        <taxon>Strophariaceae</taxon>
        <taxon>Agrocybe</taxon>
    </lineage>
</organism>
<dbReference type="Gene3D" id="3.10.180.10">
    <property type="entry name" value="2,3-Dihydroxybiphenyl 1,2-Dioxygenase, domain 1"/>
    <property type="match status" value="1"/>
</dbReference>
<dbReference type="AlphaFoldDB" id="A0A9W8MQN9"/>
<dbReference type="Pfam" id="PF13468">
    <property type="entry name" value="Glyoxalase_3"/>
    <property type="match status" value="1"/>
</dbReference>
<protein>
    <recommendedName>
        <fullName evidence="2">Glyoxalase-like domain-containing protein</fullName>
    </recommendedName>
</protein>
<reference evidence="3" key="1">
    <citation type="submission" date="2022-07" db="EMBL/GenBank/DDBJ databases">
        <title>Genome Sequence of Agrocybe chaxingu.</title>
        <authorList>
            <person name="Buettner E."/>
        </authorList>
    </citation>
    <scope>NUCLEOTIDE SEQUENCE</scope>
    <source>
        <strain evidence="3">MP-N11</strain>
    </source>
</reference>
<sequence length="301" mass="32825">MSNADVNTRTLDHIVHLSPAGKLEETAQLFRGFGFTVLKGGVHIDGLTENNLVTFQDGTYVELIAFTHPVSYYPPGSPERLARESHPWASKHPGWIDYAFLGNGLLSPPSSRISTIINGRGESEGSGAHYTDEEPGGRTRPDGVALKWLITAPDIKKHPRRGVLPFFAEIKLNEASFLRKVSEDPEAIKHANGALGVSYLSVLVHESSRKLQEGYITSVSGSKAVDSTEYETTWALDTPKKDPGAAEPKYHVAVPSRPGDDDHLERFGEGILVVGFKQIGKADPDLKEVTTPYARIAWTSG</sequence>
<dbReference type="Proteomes" id="UP001148786">
    <property type="component" value="Unassembled WGS sequence"/>
</dbReference>
<proteinExistence type="predicted"/>
<dbReference type="PANTHER" id="PTHR40265:SF1">
    <property type="entry name" value="GLYOXALASE-LIKE DOMAIN-CONTAINING PROTEIN"/>
    <property type="match status" value="1"/>
</dbReference>
<dbReference type="EMBL" id="JANKHO010001702">
    <property type="protein sequence ID" value="KAJ3499922.1"/>
    <property type="molecule type" value="Genomic_DNA"/>
</dbReference>
<dbReference type="InterPro" id="IPR029068">
    <property type="entry name" value="Glyas_Bleomycin-R_OHBP_Dase"/>
</dbReference>
<dbReference type="PANTHER" id="PTHR40265">
    <property type="entry name" value="BLL2707 PROTEIN"/>
    <property type="match status" value="1"/>
</dbReference>
<evidence type="ECO:0000313" key="3">
    <source>
        <dbReference type="EMBL" id="KAJ3499922.1"/>
    </source>
</evidence>
<gene>
    <name evidence="3" type="ORF">NLJ89_g10013</name>
</gene>
<evidence type="ECO:0000313" key="4">
    <source>
        <dbReference type="Proteomes" id="UP001148786"/>
    </source>
</evidence>
<accession>A0A9W8MQN9</accession>
<dbReference type="OrthoDB" id="408973at2759"/>
<dbReference type="InterPro" id="IPR025870">
    <property type="entry name" value="Glyoxalase-like_dom"/>
</dbReference>
<comment type="caution">
    <text evidence="3">The sequence shown here is derived from an EMBL/GenBank/DDBJ whole genome shotgun (WGS) entry which is preliminary data.</text>
</comment>
<evidence type="ECO:0000256" key="1">
    <source>
        <dbReference type="SAM" id="MobiDB-lite"/>
    </source>
</evidence>
<keyword evidence="4" id="KW-1185">Reference proteome</keyword>
<feature type="region of interest" description="Disordered" evidence="1">
    <location>
        <begin position="119"/>
        <end position="138"/>
    </location>
</feature>
<name>A0A9W8MQN9_9AGAR</name>
<feature type="domain" description="Glyoxalase-like" evidence="2">
    <location>
        <begin position="11"/>
        <end position="208"/>
    </location>
</feature>
<evidence type="ECO:0000259" key="2">
    <source>
        <dbReference type="Pfam" id="PF13468"/>
    </source>
</evidence>